<name>A0AAE0JQU1_9PEZI</name>
<dbReference type="EMBL" id="JAUEPP010000001">
    <property type="protein sequence ID" value="KAK3356117.1"/>
    <property type="molecule type" value="Genomic_DNA"/>
</dbReference>
<proteinExistence type="predicted"/>
<keyword evidence="2" id="KW-1185">Reference proteome</keyword>
<reference evidence="1" key="1">
    <citation type="journal article" date="2023" name="Mol. Phylogenet. Evol.">
        <title>Genome-scale phylogeny and comparative genomics of the fungal order Sordariales.</title>
        <authorList>
            <person name="Hensen N."/>
            <person name="Bonometti L."/>
            <person name="Westerberg I."/>
            <person name="Brannstrom I.O."/>
            <person name="Guillou S."/>
            <person name="Cros-Aarteil S."/>
            <person name="Calhoun S."/>
            <person name="Haridas S."/>
            <person name="Kuo A."/>
            <person name="Mondo S."/>
            <person name="Pangilinan J."/>
            <person name="Riley R."/>
            <person name="LaButti K."/>
            <person name="Andreopoulos B."/>
            <person name="Lipzen A."/>
            <person name="Chen C."/>
            <person name="Yan M."/>
            <person name="Daum C."/>
            <person name="Ng V."/>
            <person name="Clum A."/>
            <person name="Steindorff A."/>
            <person name="Ohm R.A."/>
            <person name="Martin F."/>
            <person name="Silar P."/>
            <person name="Natvig D.O."/>
            <person name="Lalanne C."/>
            <person name="Gautier V."/>
            <person name="Ament-Velasquez S.L."/>
            <person name="Kruys A."/>
            <person name="Hutchinson M.I."/>
            <person name="Powell A.J."/>
            <person name="Barry K."/>
            <person name="Miller A.N."/>
            <person name="Grigoriev I.V."/>
            <person name="Debuchy R."/>
            <person name="Gladieux P."/>
            <person name="Hiltunen Thoren M."/>
            <person name="Johannesson H."/>
        </authorList>
    </citation>
    <scope>NUCLEOTIDE SEQUENCE</scope>
    <source>
        <strain evidence="1">CBS 560.94</strain>
    </source>
</reference>
<sequence>MQLQPSRYLPLPFCPFLVNLVSASWTCQFKIPVKQDSFFFFSRLAPPSPSRTSDLPQLSAHHLLLPPRIEISNNIEPCGHHDYHSGINRPTTIRTTIHGFGHGYPRERSKTSHNVNSTQEQDKPAIFSTLLAAPRCTLSGFRHDQRTVILRPIYQDDLPPILQGRHHRH</sequence>
<accession>A0AAE0JQU1</accession>
<evidence type="ECO:0000313" key="2">
    <source>
        <dbReference type="Proteomes" id="UP001278500"/>
    </source>
</evidence>
<protein>
    <submittedName>
        <fullName evidence="1">Uncharacterized protein</fullName>
    </submittedName>
</protein>
<evidence type="ECO:0000313" key="1">
    <source>
        <dbReference type="EMBL" id="KAK3356117.1"/>
    </source>
</evidence>
<dbReference type="AlphaFoldDB" id="A0AAE0JQU1"/>
<reference evidence="1" key="2">
    <citation type="submission" date="2023-06" db="EMBL/GenBank/DDBJ databases">
        <authorList>
            <consortium name="Lawrence Berkeley National Laboratory"/>
            <person name="Haridas S."/>
            <person name="Hensen N."/>
            <person name="Bonometti L."/>
            <person name="Westerberg I."/>
            <person name="Brannstrom I.O."/>
            <person name="Guillou S."/>
            <person name="Cros-Aarteil S."/>
            <person name="Calhoun S."/>
            <person name="Kuo A."/>
            <person name="Mondo S."/>
            <person name="Pangilinan J."/>
            <person name="Riley R."/>
            <person name="Labutti K."/>
            <person name="Andreopoulos B."/>
            <person name="Lipzen A."/>
            <person name="Chen C."/>
            <person name="Yanf M."/>
            <person name="Daum C."/>
            <person name="Ng V."/>
            <person name="Clum A."/>
            <person name="Steindorff A."/>
            <person name="Ohm R."/>
            <person name="Martin F."/>
            <person name="Silar P."/>
            <person name="Natvig D."/>
            <person name="Lalanne C."/>
            <person name="Gautier V."/>
            <person name="Ament-Velasquez S.L."/>
            <person name="Kruys A."/>
            <person name="Hutchinson M.I."/>
            <person name="Powell A.J."/>
            <person name="Barry K."/>
            <person name="Miller A.N."/>
            <person name="Grigoriev I.V."/>
            <person name="Debuchy R."/>
            <person name="Gladieux P."/>
            <person name="Thoren M.H."/>
            <person name="Johannesson H."/>
        </authorList>
    </citation>
    <scope>NUCLEOTIDE SEQUENCE</scope>
    <source>
        <strain evidence="1">CBS 560.94</strain>
    </source>
</reference>
<comment type="caution">
    <text evidence="1">The sequence shown here is derived from an EMBL/GenBank/DDBJ whole genome shotgun (WGS) entry which is preliminary data.</text>
</comment>
<dbReference type="RefSeq" id="XP_062687494.1">
    <property type="nucleotide sequence ID" value="XM_062831268.1"/>
</dbReference>
<organism evidence="1 2">
    <name type="scientific">Neurospora tetraspora</name>
    <dbReference type="NCBI Taxonomy" id="94610"/>
    <lineage>
        <taxon>Eukaryota</taxon>
        <taxon>Fungi</taxon>
        <taxon>Dikarya</taxon>
        <taxon>Ascomycota</taxon>
        <taxon>Pezizomycotina</taxon>
        <taxon>Sordariomycetes</taxon>
        <taxon>Sordariomycetidae</taxon>
        <taxon>Sordariales</taxon>
        <taxon>Sordariaceae</taxon>
        <taxon>Neurospora</taxon>
    </lineage>
</organism>
<dbReference type="Proteomes" id="UP001278500">
    <property type="component" value="Unassembled WGS sequence"/>
</dbReference>
<gene>
    <name evidence="1" type="ORF">B0H65DRAFT_67932</name>
</gene>
<dbReference type="GeneID" id="87868422"/>